<gene>
    <name evidence="8" type="primary">purL</name>
    <name evidence="12" type="ORF">SAMN04488516_10688</name>
</gene>
<dbReference type="InterPro" id="IPR036921">
    <property type="entry name" value="PurM-like_N_sf"/>
</dbReference>
<feature type="domain" description="PurM-like C-terminal" evidence="10">
    <location>
        <begin position="831"/>
        <end position="969"/>
    </location>
</feature>
<feature type="binding site" evidence="8">
    <location>
        <position position="738"/>
    </location>
    <ligand>
        <name>ATP</name>
        <dbReference type="ChEBI" id="CHEBI:30616"/>
    </ligand>
</feature>
<feature type="binding site" evidence="8">
    <location>
        <position position="503"/>
    </location>
    <ligand>
        <name>Mg(2+)</name>
        <dbReference type="ChEBI" id="CHEBI:18420"/>
        <label>2</label>
    </ligand>
</feature>
<evidence type="ECO:0000313" key="12">
    <source>
        <dbReference type="EMBL" id="SDN76178.1"/>
    </source>
</evidence>
<dbReference type="GO" id="GO:0000287">
    <property type="term" value="F:magnesium ion binding"/>
    <property type="evidence" value="ECO:0007669"/>
    <property type="project" value="UniProtKB-UniRule"/>
</dbReference>
<comment type="pathway">
    <text evidence="8">Purine metabolism; IMP biosynthesis via de novo pathway; 5-amino-1-(5-phospho-D-ribosyl)imidazole from N(2)-formyl-N(1)-(5-phospho-D-ribosyl)glycinamide: step 1/2.</text>
</comment>
<dbReference type="Pfam" id="PF00586">
    <property type="entry name" value="AIRS"/>
    <property type="match status" value="2"/>
</dbReference>
<evidence type="ECO:0000259" key="11">
    <source>
        <dbReference type="Pfam" id="PF18072"/>
    </source>
</evidence>
<feature type="binding site" evidence="8">
    <location>
        <position position="341"/>
    </location>
    <ligand>
        <name>Mg(2+)</name>
        <dbReference type="ChEBI" id="CHEBI:18420"/>
        <label>2</label>
    </ligand>
</feature>
<evidence type="ECO:0000256" key="2">
    <source>
        <dbReference type="ARBA" id="ARBA00022598"/>
    </source>
</evidence>
<proteinExistence type="inferred from homology"/>
<dbReference type="CDD" id="cd02203">
    <property type="entry name" value="PurL_repeat1"/>
    <property type="match status" value="1"/>
</dbReference>
<evidence type="ECO:0000259" key="10">
    <source>
        <dbReference type="Pfam" id="PF02769"/>
    </source>
</evidence>
<feature type="active site" evidence="8">
    <location>
        <position position="245"/>
    </location>
</feature>
<evidence type="ECO:0000256" key="4">
    <source>
        <dbReference type="ARBA" id="ARBA00022741"/>
    </source>
</evidence>
<name>A0A1H0E1I0_9BACT</name>
<dbReference type="Gene3D" id="3.90.650.10">
    <property type="entry name" value="PurM-like C-terminal domain"/>
    <property type="match status" value="2"/>
</dbReference>
<dbReference type="InterPro" id="IPR010918">
    <property type="entry name" value="PurM-like_C_dom"/>
</dbReference>
<organism evidence="12 13">
    <name type="scientific">Desulfonauticus submarinus</name>
    <dbReference type="NCBI Taxonomy" id="206665"/>
    <lineage>
        <taxon>Bacteria</taxon>
        <taxon>Pseudomonadati</taxon>
        <taxon>Thermodesulfobacteriota</taxon>
        <taxon>Desulfovibrionia</taxon>
        <taxon>Desulfovibrionales</taxon>
        <taxon>Desulfonauticaceae</taxon>
        <taxon>Desulfonauticus</taxon>
    </lineage>
</organism>
<dbReference type="Proteomes" id="UP000199602">
    <property type="component" value="Unassembled WGS sequence"/>
</dbReference>
<sequence>MALIKIDVSLKSNIRDVRGENIARKIKSHLHINISSVQIIKTYTIANINESEIKTVIEEHLLSDPVLHVVSTSPLAKDFDWIIEVGFRPGVTDNEGRTASETLKKVLKNSNIKVYTAEQFLLKGDLTQKQVEQIAKGLLANELIERFYIKSKEQWEKEPGFPVIEPKVTGKANSEVEIIDLQTLNDSELLELSKKRVLALSLEEMKIIRSYYQQQNIQQERKAIGLPANPTDAELECLAQTWSEHCKHKIFNALIKYENKENNKTEIINSLFNTYIAGSTKQIRRIKGKKDYCLSVFKDNAGVIKFDEDIDVCIKVETHNSPSALDPYGGALTGIVGVNRDPMGTGLGANLICNTDVFCFASPFYKGKLPPRLLHPRRVFEGVREGVEHGGNKSGIPTVNGGIIFEERYLGKPLVFCGTVGTIPHKIKGKPGYEKKAQVGDYIIMTGGRIGKDGIHGATFSSEELHEGSPATAVQIGDPITQRKMYDFIMRARDMGLYNAITDNGAGGLSSSVGEMAEDTGGCDLDLSKAPLKYDGLKPWEILLSEAQERMTLAVPPQNLDKFLELAKEMDVEASVLGKFTNSGKFLVRYGEKIVAYLDMDFLHHGVPQMRLTAIWQKPQFPQIDTNKTKIGNHTEFLKKMLSRLNICSREYVIRQYDHEVQGGSVVKPLVGLVSDGPGDAAVIRPVLDKEKGLVIGNGICPKFSDFDTYWMMANAIDEAIRNCVAVGANPDYMAGVDNFCWCDPVQSEKTPDGYYKLAQLVRANKALAHFCQAFQIPCISGKDSMKNDYTGGGKKISIPPTVLFSLISVIDDINWCQTSDLKLPEEHIYILGITRKELGGSEFLDEIGLKGGEVPLVDALSARKRYLTLHQAIKKGLVTACHDLSDGGLGVALAEMAIGGKLGASIDLSLIPTCEDLTLEEILYSESASRFLITVKPEHSQQIESLFWGQRIALIGKTTAIPELQFQYKGDEIFKLNLDEAAYAWKKTLDW</sequence>
<dbReference type="InterPro" id="IPR010074">
    <property type="entry name" value="PRibForGlyAmidine_synth_PurL"/>
</dbReference>
<comment type="function">
    <text evidence="8">Part of the phosphoribosylformylglycinamidine synthase complex involved in the purines biosynthetic pathway. Catalyzes the ATP-dependent conversion of formylglycinamide ribonucleotide (FGAR) and glutamine to yield formylglycinamidine ribonucleotide (FGAM) and glutamate. The FGAM synthase complex is composed of three subunits. PurQ produces an ammonia molecule by converting glutamine to glutamate. PurL transfers the ammonia molecule to FGAR to form FGAM in an ATP-dependent manner. PurS interacts with PurQ and PurL and is thought to assist in the transfer of the ammonia molecule from PurQ to PurL.</text>
</comment>
<dbReference type="RefSeq" id="WP_092065386.1">
    <property type="nucleotide sequence ID" value="NZ_FNIN01000006.1"/>
</dbReference>
<dbReference type="InterPro" id="IPR016188">
    <property type="entry name" value="PurM-like_N"/>
</dbReference>
<comment type="catalytic activity">
    <reaction evidence="8">
        <text>N(2)-formyl-N(1)-(5-phospho-beta-D-ribosyl)glycinamide + L-glutamine + ATP + H2O = 2-formamido-N(1)-(5-O-phospho-beta-D-ribosyl)acetamidine + L-glutamate + ADP + phosphate + H(+)</text>
        <dbReference type="Rhea" id="RHEA:17129"/>
        <dbReference type="ChEBI" id="CHEBI:15377"/>
        <dbReference type="ChEBI" id="CHEBI:15378"/>
        <dbReference type="ChEBI" id="CHEBI:29985"/>
        <dbReference type="ChEBI" id="CHEBI:30616"/>
        <dbReference type="ChEBI" id="CHEBI:43474"/>
        <dbReference type="ChEBI" id="CHEBI:58359"/>
        <dbReference type="ChEBI" id="CHEBI:147286"/>
        <dbReference type="ChEBI" id="CHEBI:147287"/>
        <dbReference type="ChEBI" id="CHEBI:456216"/>
        <dbReference type="EC" id="6.3.5.3"/>
    </reaction>
</comment>
<dbReference type="GO" id="GO:0004642">
    <property type="term" value="F:phosphoribosylformylglycinamidine synthase activity"/>
    <property type="evidence" value="ECO:0007669"/>
    <property type="project" value="UniProtKB-UniRule"/>
</dbReference>
<feature type="domain" description="PurM-like C-terminal" evidence="10">
    <location>
        <begin position="438"/>
        <end position="586"/>
    </location>
</feature>
<dbReference type="GO" id="GO:0005524">
    <property type="term" value="F:ATP binding"/>
    <property type="evidence" value="ECO:0007669"/>
    <property type="project" value="UniProtKB-UniRule"/>
</dbReference>
<keyword evidence="4 8" id="KW-0547">Nucleotide-binding</keyword>
<dbReference type="SUPFAM" id="SSF56042">
    <property type="entry name" value="PurM C-terminal domain-like"/>
    <property type="match status" value="2"/>
</dbReference>
<reference evidence="12 13" key="1">
    <citation type="submission" date="2016-10" db="EMBL/GenBank/DDBJ databases">
        <authorList>
            <person name="de Groot N.N."/>
        </authorList>
    </citation>
    <scope>NUCLEOTIDE SEQUENCE [LARGE SCALE GENOMIC DNA]</scope>
    <source>
        <strain evidence="12 13">DSM 15269</strain>
    </source>
</reference>
<keyword evidence="3 8" id="KW-0479">Metal-binding</keyword>
<comment type="subunit">
    <text evidence="8">Monomer. Part of the FGAM synthase complex composed of 1 PurL, 1 PurQ and 2 PurS subunits.</text>
</comment>
<feature type="binding site" evidence="8">
    <location>
        <position position="785"/>
    </location>
    <ligand>
        <name>substrate</name>
    </ligand>
</feature>
<evidence type="ECO:0000256" key="7">
    <source>
        <dbReference type="ARBA" id="ARBA00022842"/>
    </source>
</evidence>
<keyword evidence="7 8" id="KW-0460">Magnesium</keyword>
<feature type="domain" description="Phosphoribosylformylglycinamidine synthase linker" evidence="11">
    <location>
        <begin position="191"/>
        <end position="249"/>
    </location>
</feature>
<evidence type="ECO:0000259" key="9">
    <source>
        <dbReference type="Pfam" id="PF00586"/>
    </source>
</evidence>
<dbReference type="Gene3D" id="1.10.8.750">
    <property type="entry name" value="Phosphoribosylformylglycinamidine synthase, linker domain"/>
    <property type="match status" value="1"/>
</dbReference>
<dbReference type="Pfam" id="PF02700">
    <property type="entry name" value="PurS"/>
    <property type="match status" value="2"/>
</dbReference>
<evidence type="ECO:0000256" key="3">
    <source>
        <dbReference type="ARBA" id="ARBA00022723"/>
    </source>
</evidence>
<dbReference type="STRING" id="206665.SAMN04488516_10688"/>
<dbReference type="CDD" id="cd02204">
    <property type="entry name" value="PurL_repeat2"/>
    <property type="match status" value="1"/>
</dbReference>
<accession>A0A1H0E1I0</accession>
<keyword evidence="6 8" id="KW-0067">ATP-binding</keyword>
<feature type="active site" description="Proton acceptor" evidence="8">
    <location>
        <position position="319"/>
    </location>
</feature>
<feature type="binding site" evidence="8">
    <location>
        <position position="340"/>
    </location>
    <ligand>
        <name>substrate</name>
    </ligand>
</feature>
<dbReference type="GO" id="GO:0006189">
    <property type="term" value="P:'de novo' IMP biosynthetic process"/>
    <property type="evidence" value="ECO:0007669"/>
    <property type="project" value="UniProtKB-UniRule"/>
</dbReference>
<keyword evidence="5 8" id="KW-0658">Purine biosynthesis</keyword>
<dbReference type="SUPFAM" id="SSF82697">
    <property type="entry name" value="PurS-like"/>
    <property type="match status" value="2"/>
</dbReference>
<evidence type="ECO:0000313" key="13">
    <source>
        <dbReference type="Proteomes" id="UP000199602"/>
    </source>
</evidence>
<keyword evidence="1 8" id="KW-0963">Cytoplasm</keyword>
<feature type="binding site" evidence="8">
    <location>
        <position position="315"/>
    </location>
    <ligand>
        <name>ATP</name>
        <dbReference type="ChEBI" id="CHEBI:30616"/>
    </ligand>
</feature>
<dbReference type="AlphaFoldDB" id="A0A1H0E1I0"/>
<dbReference type="EMBL" id="FNIN01000006">
    <property type="protein sequence ID" value="SDN76178.1"/>
    <property type="molecule type" value="Genomic_DNA"/>
</dbReference>
<keyword evidence="13" id="KW-1185">Reference proteome</keyword>
<dbReference type="InterPro" id="IPR041609">
    <property type="entry name" value="PurL_linker"/>
</dbReference>
<comment type="subcellular location">
    <subcellularLocation>
        <location evidence="8">Cytoplasm</location>
    </subcellularLocation>
</comment>
<dbReference type="InterPro" id="IPR036676">
    <property type="entry name" value="PurM-like_C_sf"/>
</dbReference>
<dbReference type="OrthoDB" id="9804441at2"/>
<evidence type="ECO:0000256" key="1">
    <source>
        <dbReference type="ARBA" id="ARBA00022490"/>
    </source>
</evidence>
<dbReference type="Pfam" id="PF02769">
    <property type="entry name" value="AIRS_C"/>
    <property type="match status" value="2"/>
</dbReference>
<dbReference type="InterPro" id="IPR036604">
    <property type="entry name" value="PurS-like_sf"/>
</dbReference>
<evidence type="ECO:0000256" key="5">
    <source>
        <dbReference type="ARBA" id="ARBA00022755"/>
    </source>
</evidence>
<dbReference type="InterPro" id="IPR003850">
    <property type="entry name" value="PurS"/>
</dbReference>
<protein>
    <recommendedName>
        <fullName evidence="8">Phosphoribosylformylglycinamidine synthase subunit PurL</fullName>
        <shortName evidence="8">FGAM synthase</shortName>
        <ecNumber evidence="8">6.3.5.3</ecNumber>
    </recommendedName>
    <alternativeName>
        <fullName evidence="8">Formylglycinamide ribonucleotide amidotransferase subunit II</fullName>
        <shortName evidence="8">FGAR amidotransferase II</shortName>
        <shortName evidence="8">FGAR-AT II</shortName>
    </alternativeName>
    <alternativeName>
        <fullName evidence="8">Glutamine amidotransferase PurL</fullName>
    </alternativeName>
    <alternativeName>
        <fullName evidence="8">Phosphoribosylformylglycinamidine synthase subunit II</fullName>
    </alternativeName>
</protein>
<dbReference type="HAMAP" id="MF_00420">
    <property type="entry name" value="PurL_2"/>
    <property type="match status" value="1"/>
</dbReference>
<feature type="domain" description="PurM-like N-terminal" evidence="9">
    <location>
        <begin position="299"/>
        <end position="423"/>
    </location>
</feature>
<feature type="binding site" evidence="8">
    <location>
        <position position="317"/>
    </location>
    <ligand>
        <name>Mg(2+)</name>
        <dbReference type="ChEBI" id="CHEBI:18420"/>
        <label>1</label>
    </ligand>
</feature>
<dbReference type="Pfam" id="PF18072">
    <property type="entry name" value="FGAR-AT_linker"/>
    <property type="match status" value="1"/>
</dbReference>
<feature type="domain" description="PurM-like N-terminal" evidence="9">
    <location>
        <begin position="679"/>
        <end position="786"/>
    </location>
</feature>
<comment type="caution">
    <text evidence="8">Lacks conserved residue(s) required for the propagation of feature annotation.</text>
</comment>
<dbReference type="Gene3D" id="3.30.1330.10">
    <property type="entry name" value="PurM-like, N-terminal domain"/>
    <property type="match status" value="2"/>
</dbReference>
<feature type="binding site" evidence="8">
    <location>
        <position position="475"/>
    </location>
    <ligand>
        <name>substrate</name>
    </ligand>
</feature>
<evidence type="ECO:0000256" key="6">
    <source>
        <dbReference type="ARBA" id="ARBA00022840"/>
    </source>
</evidence>
<feature type="binding site" evidence="8">
    <location>
        <position position="782"/>
    </location>
    <ligand>
        <name>ATP</name>
        <dbReference type="ChEBI" id="CHEBI:30616"/>
    </ligand>
</feature>
<keyword evidence="2 8" id="KW-0436">Ligase</keyword>
<comment type="similarity">
    <text evidence="8">Belongs to the FGAMS family.</text>
</comment>
<dbReference type="Gene3D" id="3.30.1280.10">
    <property type="entry name" value="Phosphoribosylformylglycinamidine synthase subunit PurS"/>
    <property type="match status" value="2"/>
</dbReference>
<dbReference type="GO" id="GO:0005737">
    <property type="term" value="C:cytoplasm"/>
    <property type="evidence" value="ECO:0007669"/>
    <property type="project" value="UniProtKB-SubCell"/>
</dbReference>
<dbReference type="SUPFAM" id="SSF55326">
    <property type="entry name" value="PurM N-terminal domain-like"/>
    <property type="match status" value="2"/>
</dbReference>
<dbReference type="PANTHER" id="PTHR43555:SF1">
    <property type="entry name" value="PHOSPHORIBOSYLFORMYLGLYCINAMIDINE SYNTHASE SUBUNIT PURL"/>
    <property type="match status" value="1"/>
</dbReference>
<dbReference type="EC" id="6.3.5.3" evidence="8"/>
<evidence type="ECO:0000256" key="8">
    <source>
        <dbReference type="HAMAP-Rule" id="MF_00420"/>
    </source>
</evidence>
<dbReference type="UniPathway" id="UPA00074">
    <property type="reaction ID" value="UER00128"/>
</dbReference>
<dbReference type="PANTHER" id="PTHR43555">
    <property type="entry name" value="PHOSPHORIBOSYLFORMYLGLYCINAMIDINE SYNTHASE SUBUNIT PURL"/>
    <property type="match status" value="1"/>
</dbReference>